<dbReference type="Proteomes" id="UP001432060">
    <property type="component" value="Chromosome"/>
</dbReference>
<protein>
    <submittedName>
        <fullName evidence="1">Uncharacterized protein</fullName>
    </submittedName>
</protein>
<accession>A0ABZ1XX68</accession>
<sequence length="117" mass="13133">MDSVYAPYPDSFYGSHLSVAPGWKVGGWPMWGYTDPAPQSCPACDTEMDPLLTIDTFEWDSSNRSWIPYEDQAAASSPDSRYRDLRQPTAVQIGSGYKQQIYICPAAPEHPHTELMQ</sequence>
<keyword evidence="2" id="KW-1185">Reference proteome</keyword>
<gene>
    <name evidence="1" type="ORF">OG515_36425</name>
</gene>
<evidence type="ECO:0000313" key="1">
    <source>
        <dbReference type="EMBL" id="WUT87308.1"/>
    </source>
</evidence>
<dbReference type="RefSeq" id="WP_329404318.1">
    <property type="nucleotide sequence ID" value="NZ_CP109019.1"/>
</dbReference>
<evidence type="ECO:0000313" key="2">
    <source>
        <dbReference type="Proteomes" id="UP001432060"/>
    </source>
</evidence>
<dbReference type="EMBL" id="CP109019">
    <property type="protein sequence ID" value="WUT87308.1"/>
    <property type="molecule type" value="Genomic_DNA"/>
</dbReference>
<organism evidence="1 2">
    <name type="scientific">Streptomyces melanogenes</name>
    <dbReference type="NCBI Taxonomy" id="67326"/>
    <lineage>
        <taxon>Bacteria</taxon>
        <taxon>Bacillati</taxon>
        <taxon>Actinomycetota</taxon>
        <taxon>Actinomycetes</taxon>
        <taxon>Kitasatosporales</taxon>
        <taxon>Streptomycetaceae</taxon>
        <taxon>Streptomyces</taxon>
    </lineage>
</organism>
<reference evidence="1" key="1">
    <citation type="submission" date="2022-10" db="EMBL/GenBank/DDBJ databases">
        <title>The complete genomes of actinobacterial strains from the NBC collection.</title>
        <authorList>
            <person name="Joergensen T.S."/>
            <person name="Alvarez Arevalo M."/>
            <person name="Sterndorff E.B."/>
            <person name="Faurdal D."/>
            <person name="Vuksanovic O."/>
            <person name="Mourched A.-S."/>
            <person name="Charusanti P."/>
            <person name="Shaw S."/>
            <person name="Blin K."/>
            <person name="Weber T."/>
        </authorList>
    </citation>
    <scope>NUCLEOTIDE SEQUENCE</scope>
    <source>
        <strain evidence="1">NBC_00668</strain>
    </source>
</reference>
<name>A0ABZ1XX68_9ACTN</name>
<proteinExistence type="predicted"/>